<feature type="transmembrane region" description="Helical" evidence="12">
    <location>
        <begin position="224"/>
        <end position="243"/>
    </location>
</feature>
<dbReference type="Pfam" id="PF02628">
    <property type="entry name" value="COX15-CtaA"/>
    <property type="match status" value="1"/>
</dbReference>
<evidence type="ECO:0000256" key="10">
    <source>
        <dbReference type="ARBA" id="ARBA00023157"/>
    </source>
</evidence>
<evidence type="ECO:0000256" key="8">
    <source>
        <dbReference type="ARBA" id="ARBA00023133"/>
    </source>
</evidence>
<keyword evidence="3 12" id="KW-0812">Transmembrane</keyword>
<evidence type="ECO:0000256" key="2">
    <source>
        <dbReference type="ARBA" id="ARBA00022475"/>
    </source>
</evidence>
<keyword evidence="6" id="KW-0560">Oxidoreductase</keyword>
<comment type="subcellular location">
    <subcellularLocation>
        <location evidence="1">Membrane</location>
        <topology evidence="1">Multi-pass membrane protein</topology>
    </subcellularLocation>
</comment>
<feature type="transmembrane region" description="Helical" evidence="12">
    <location>
        <begin position="255"/>
        <end position="275"/>
    </location>
</feature>
<proteinExistence type="predicted"/>
<feature type="transmembrane region" description="Helical" evidence="12">
    <location>
        <begin position="281"/>
        <end position="302"/>
    </location>
</feature>
<dbReference type="RefSeq" id="WP_202382743.1">
    <property type="nucleotide sequence ID" value="NZ_BAAAMA010000010.1"/>
</dbReference>
<keyword evidence="14" id="KW-1185">Reference proteome</keyword>
<dbReference type="EMBL" id="QYAD01000004">
    <property type="protein sequence ID" value="MBL3690575.1"/>
    <property type="molecule type" value="Genomic_DNA"/>
</dbReference>
<feature type="transmembrane region" description="Helical" evidence="12">
    <location>
        <begin position="29"/>
        <end position="48"/>
    </location>
</feature>
<evidence type="ECO:0000256" key="12">
    <source>
        <dbReference type="SAM" id="Phobius"/>
    </source>
</evidence>
<name>A0ABS1SSI6_9MICO</name>
<keyword evidence="5 12" id="KW-1133">Transmembrane helix</keyword>
<keyword evidence="7" id="KW-0408">Iron</keyword>
<keyword evidence="10" id="KW-1015">Disulfide bond</keyword>
<keyword evidence="9 12" id="KW-0472">Membrane</keyword>
<evidence type="ECO:0000256" key="1">
    <source>
        <dbReference type="ARBA" id="ARBA00004141"/>
    </source>
</evidence>
<dbReference type="InterPro" id="IPR050450">
    <property type="entry name" value="COX15/CtaA_HemeA_synthase"/>
</dbReference>
<feature type="transmembrane region" description="Helical" evidence="12">
    <location>
        <begin position="183"/>
        <end position="204"/>
    </location>
</feature>
<accession>A0ABS1SSI6</accession>
<comment type="caution">
    <text evidence="13">The sequence shown here is derived from an EMBL/GenBank/DDBJ whole genome shotgun (WGS) entry which is preliminary data.</text>
</comment>
<organism evidence="13 14">
    <name type="scientific">Leucobacter chromiireducens subsp. chromiireducens</name>
    <dbReference type="NCBI Taxonomy" id="660067"/>
    <lineage>
        <taxon>Bacteria</taxon>
        <taxon>Bacillati</taxon>
        <taxon>Actinomycetota</taxon>
        <taxon>Actinomycetes</taxon>
        <taxon>Micrococcales</taxon>
        <taxon>Microbacteriaceae</taxon>
        <taxon>Leucobacter</taxon>
    </lineage>
</organism>
<feature type="transmembrane region" description="Helical" evidence="12">
    <location>
        <begin position="87"/>
        <end position="105"/>
    </location>
</feature>
<evidence type="ECO:0000256" key="9">
    <source>
        <dbReference type="ARBA" id="ARBA00023136"/>
    </source>
</evidence>
<evidence type="ECO:0000256" key="3">
    <source>
        <dbReference type="ARBA" id="ARBA00022692"/>
    </source>
</evidence>
<feature type="transmembrane region" description="Helical" evidence="12">
    <location>
        <begin position="141"/>
        <end position="162"/>
    </location>
</feature>
<evidence type="ECO:0000256" key="5">
    <source>
        <dbReference type="ARBA" id="ARBA00022989"/>
    </source>
</evidence>
<keyword evidence="2" id="KW-1003">Cell membrane</keyword>
<evidence type="ECO:0000313" key="13">
    <source>
        <dbReference type="EMBL" id="MBL3690575.1"/>
    </source>
</evidence>
<sequence length="315" mass="33741">MSSATTTEATTARRFSGWMPDGVTSRVRALAWWVFATQVLIVATGGAVRLTGSGLGCDTWPKCTDESFVNNPAMGIHSYIEFGNRTLFFLLEIVAILAVIAVWRFRKQRRDLFWLTVVPALSVFIQAIIGGITVLTGLNPYVVGLHFLSSVVLVMLAALLVLRVYSGPGPRRLSVSAPLLQTVWLAGIFGFVAVVLGILTTGSGPHAGDGGAARNGLDSEALQTVHAVAAYGTLLFTAVTVFLARSERAYRVARWAGWSIVVMIAQIIVGVLQARMALPPILVGIHMVLACLLAAGLFLALVETRQRVAPVTERA</sequence>
<dbReference type="PANTHER" id="PTHR35457:SF1">
    <property type="entry name" value="HEME A SYNTHASE"/>
    <property type="match status" value="1"/>
</dbReference>
<evidence type="ECO:0000256" key="4">
    <source>
        <dbReference type="ARBA" id="ARBA00022723"/>
    </source>
</evidence>
<evidence type="ECO:0000256" key="6">
    <source>
        <dbReference type="ARBA" id="ARBA00023002"/>
    </source>
</evidence>
<comment type="pathway">
    <text evidence="11">Porphyrin-containing compound metabolism.</text>
</comment>
<reference evidence="13 14" key="1">
    <citation type="submission" date="2018-09" db="EMBL/GenBank/DDBJ databases">
        <title>Comparative genomics of Leucobacter spp.</title>
        <authorList>
            <person name="Reis A.C."/>
            <person name="Kolvenbach B.A."/>
            <person name="Corvini P.F.X."/>
            <person name="Nunes O.C."/>
        </authorList>
    </citation>
    <scope>NUCLEOTIDE SEQUENCE [LARGE SCALE GENOMIC DNA]</scope>
    <source>
        <strain evidence="13 14">L-1</strain>
    </source>
</reference>
<protein>
    <submittedName>
        <fullName evidence="13">Heme A synthase</fullName>
    </submittedName>
</protein>
<evidence type="ECO:0000313" key="14">
    <source>
        <dbReference type="Proteomes" id="UP001646141"/>
    </source>
</evidence>
<keyword evidence="8" id="KW-0350">Heme biosynthesis</keyword>
<feature type="transmembrane region" description="Helical" evidence="12">
    <location>
        <begin position="112"/>
        <end position="135"/>
    </location>
</feature>
<evidence type="ECO:0000256" key="7">
    <source>
        <dbReference type="ARBA" id="ARBA00023004"/>
    </source>
</evidence>
<dbReference type="InterPro" id="IPR003780">
    <property type="entry name" value="COX15/CtaA_fam"/>
</dbReference>
<dbReference type="PANTHER" id="PTHR35457">
    <property type="entry name" value="HEME A SYNTHASE"/>
    <property type="match status" value="1"/>
</dbReference>
<dbReference type="Proteomes" id="UP001646141">
    <property type="component" value="Unassembled WGS sequence"/>
</dbReference>
<keyword evidence="4" id="KW-0479">Metal-binding</keyword>
<gene>
    <name evidence="13" type="ORF">D3226_11495</name>
</gene>
<evidence type="ECO:0000256" key="11">
    <source>
        <dbReference type="ARBA" id="ARBA00023444"/>
    </source>
</evidence>